<proteinExistence type="predicted"/>
<feature type="domain" description="Plant heme peroxidase family profile" evidence="2">
    <location>
        <begin position="88"/>
        <end position="134"/>
    </location>
</feature>
<accession>A0ABQ8IEA3</accession>
<dbReference type="SUPFAM" id="SSF48113">
    <property type="entry name" value="Heme-dependent peroxidases"/>
    <property type="match status" value="1"/>
</dbReference>
<comment type="caution">
    <text evidence="3">The sequence shown here is derived from an EMBL/GenBank/DDBJ whole genome shotgun (WGS) entry which is preliminary data.</text>
</comment>
<keyword evidence="1" id="KW-0812">Transmembrane</keyword>
<sequence length="175" mass="20360">MHGWSRVEEKEQGPLYNIYKSHPTLHTLINSYKFQFKTELKMDSATMESSELNSAAALGCPALFFFALLSFSAVSLRQAFAENEEEPGLMMNFYRDRCPQAEEIITEQVKLLYKRHKNTAFSWLRNIFHDCAVQVNFFLPFFFFLFKDLHVVLAASDLPSINDVTYPELIEIQEK</sequence>
<dbReference type="SUPFAM" id="SSF111321">
    <property type="entry name" value="AF1104-like"/>
    <property type="match status" value="1"/>
</dbReference>
<dbReference type="InterPro" id="IPR010255">
    <property type="entry name" value="Haem_peroxidase_sf"/>
</dbReference>
<keyword evidence="4" id="KW-1185">Reference proteome</keyword>
<gene>
    <name evidence="3" type="ORF">JRO89_XS02G0002400</name>
</gene>
<evidence type="ECO:0000313" key="3">
    <source>
        <dbReference type="EMBL" id="KAH7574769.1"/>
    </source>
</evidence>
<name>A0ABQ8IEA3_9ROSI</name>
<evidence type="ECO:0000259" key="2">
    <source>
        <dbReference type="PROSITE" id="PS50873"/>
    </source>
</evidence>
<evidence type="ECO:0000313" key="4">
    <source>
        <dbReference type="Proteomes" id="UP000827721"/>
    </source>
</evidence>
<dbReference type="Proteomes" id="UP000827721">
    <property type="component" value="Unassembled WGS sequence"/>
</dbReference>
<dbReference type="PROSITE" id="PS50873">
    <property type="entry name" value="PEROXIDASE_4"/>
    <property type="match status" value="1"/>
</dbReference>
<reference evidence="3 4" key="1">
    <citation type="submission" date="2021-02" db="EMBL/GenBank/DDBJ databases">
        <title>Plant Genome Project.</title>
        <authorList>
            <person name="Zhang R.-G."/>
        </authorList>
    </citation>
    <scope>NUCLEOTIDE SEQUENCE [LARGE SCALE GENOMIC DNA]</scope>
    <source>
        <tissue evidence="3">Leaves</tissue>
    </source>
</reference>
<evidence type="ECO:0000256" key="1">
    <source>
        <dbReference type="SAM" id="Phobius"/>
    </source>
</evidence>
<feature type="transmembrane region" description="Helical" evidence="1">
    <location>
        <begin position="55"/>
        <end position="76"/>
    </location>
</feature>
<protein>
    <recommendedName>
        <fullName evidence="2">Plant heme peroxidase family profile domain-containing protein</fullName>
    </recommendedName>
</protein>
<dbReference type="InterPro" id="IPR036075">
    <property type="entry name" value="ARMT-1-like_metal-bd_sf"/>
</dbReference>
<dbReference type="EMBL" id="JAFEMO010000002">
    <property type="protein sequence ID" value="KAH7574769.1"/>
    <property type="molecule type" value="Genomic_DNA"/>
</dbReference>
<dbReference type="Gene3D" id="1.10.520.10">
    <property type="match status" value="1"/>
</dbReference>
<organism evidence="3 4">
    <name type="scientific">Xanthoceras sorbifolium</name>
    <dbReference type="NCBI Taxonomy" id="99658"/>
    <lineage>
        <taxon>Eukaryota</taxon>
        <taxon>Viridiplantae</taxon>
        <taxon>Streptophyta</taxon>
        <taxon>Embryophyta</taxon>
        <taxon>Tracheophyta</taxon>
        <taxon>Spermatophyta</taxon>
        <taxon>Magnoliopsida</taxon>
        <taxon>eudicotyledons</taxon>
        <taxon>Gunneridae</taxon>
        <taxon>Pentapetalae</taxon>
        <taxon>rosids</taxon>
        <taxon>malvids</taxon>
        <taxon>Sapindales</taxon>
        <taxon>Sapindaceae</taxon>
        <taxon>Xanthoceroideae</taxon>
        <taxon>Xanthoceras</taxon>
    </lineage>
</organism>
<keyword evidence="1" id="KW-0472">Membrane</keyword>
<keyword evidence="1" id="KW-1133">Transmembrane helix</keyword>
<dbReference type="InterPro" id="IPR002016">
    <property type="entry name" value="Haem_peroxidase"/>
</dbReference>